<proteinExistence type="predicted"/>
<dbReference type="SUPFAM" id="SSF53098">
    <property type="entry name" value="Ribonuclease H-like"/>
    <property type="match status" value="1"/>
</dbReference>
<organism evidence="2 3">
    <name type="scientific">Schistosoma bovis</name>
    <name type="common">Blood fluke</name>
    <dbReference type="NCBI Taxonomy" id="6184"/>
    <lineage>
        <taxon>Eukaryota</taxon>
        <taxon>Metazoa</taxon>
        <taxon>Spiralia</taxon>
        <taxon>Lophotrochozoa</taxon>
        <taxon>Platyhelminthes</taxon>
        <taxon>Trematoda</taxon>
        <taxon>Digenea</taxon>
        <taxon>Strigeidida</taxon>
        <taxon>Schistosomatoidea</taxon>
        <taxon>Schistosomatidae</taxon>
        <taxon>Schistosoma</taxon>
    </lineage>
</organism>
<dbReference type="AlphaFoldDB" id="A0A430QNJ2"/>
<comment type="caution">
    <text evidence="2">The sequence shown here is derived from an EMBL/GenBank/DDBJ whole genome shotgun (WGS) entry which is preliminary data.</text>
</comment>
<dbReference type="Gene3D" id="3.30.420.10">
    <property type="entry name" value="Ribonuclease H-like superfamily/Ribonuclease H"/>
    <property type="match status" value="1"/>
</dbReference>
<dbReference type="InterPro" id="IPR001584">
    <property type="entry name" value="Integrase_cat-core"/>
</dbReference>
<reference evidence="2 3" key="1">
    <citation type="journal article" date="2019" name="PLoS Pathog.">
        <title>Genome sequence of the bovine parasite Schistosoma bovis Tanzania.</title>
        <authorList>
            <person name="Oey H."/>
            <person name="Zakrzewski M."/>
            <person name="Gobert G."/>
            <person name="Gravermann K."/>
            <person name="Stoye J."/>
            <person name="Jones M."/>
            <person name="Mcmanus D."/>
            <person name="Krause L."/>
        </authorList>
    </citation>
    <scope>NUCLEOTIDE SEQUENCE [LARGE SCALE GENOMIC DNA]</scope>
    <source>
        <strain evidence="2 3">TAN1997</strain>
    </source>
</reference>
<sequence length="80" mass="9052">MSIINRTRTTAYHPEGNGIVERTSLTRKTLLKAFVNREGARLWDLAINKCLLAYHGSVHSLTGHTPHLLWTARNMRLAAE</sequence>
<dbReference type="PROSITE" id="PS50994">
    <property type="entry name" value="INTEGRASE"/>
    <property type="match status" value="1"/>
</dbReference>
<dbReference type="InterPro" id="IPR036397">
    <property type="entry name" value="RNaseH_sf"/>
</dbReference>
<name>A0A430QNJ2_SCHBO</name>
<gene>
    <name evidence="2" type="ORF">DC041_0000097</name>
</gene>
<keyword evidence="3" id="KW-1185">Reference proteome</keyword>
<feature type="domain" description="Integrase catalytic" evidence="1">
    <location>
        <begin position="1"/>
        <end position="74"/>
    </location>
</feature>
<evidence type="ECO:0000313" key="3">
    <source>
        <dbReference type="Proteomes" id="UP000290809"/>
    </source>
</evidence>
<dbReference type="EMBL" id="QMKO01001513">
    <property type="protein sequence ID" value="RTG89288.1"/>
    <property type="molecule type" value="Genomic_DNA"/>
</dbReference>
<dbReference type="Proteomes" id="UP000290809">
    <property type="component" value="Unassembled WGS sequence"/>
</dbReference>
<dbReference type="GO" id="GO:0015074">
    <property type="term" value="P:DNA integration"/>
    <property type="evidence" value="ECO:0007669"/>
    <property type="project" value="InterPro"/>
</dbReference>
<dbReference type="InterPro" id="IPR012337">
    <property type="entry name" value="RNaseH-like_sf"/>
</dbReference>
<evidence type="ECO:0000313" key="2">
    <source>
        <dbReference type="EMBL" id="RTG89288.1"/>
    </source>
</evidence>
<evidence type="ECO:0000259" key="1">
    <source>
        <dbReference type="PROSITE" id="PS50994"/>
    </source>
</evidence>
<dbReference type="GO" id="GO:0003676">
    <property type="term" value="F:nucleic acid binding"/>
    <property type="evidence" value="ECO:0007669"/>
    <property type="project" value="InterPro"/>
</dbReference>
<protein>
    <recommendedName>
        <fullName evidence="1">Integrase catalytic domain-containing protein</fullName>
    </recommendedName>
</protein>
<dbReference type="STRING" id="6184.A0A430QNJ2"/>
<accession>A0A430QNJ2</accession>